<dbReference type="SUPFAM" id="SSF118352">
    <property type="entry name" value="HSP33 redox switch-like"/>
    <property type="match status" value="1"/>
</dbReference>
<dbReference type="PANTHER" id="PTHR30111">
    <property type="entry name" value="33 KDA CHAPERONIN"/>
    <property type="match status" value="1"/>
</dbReference>
<dbReference type="Proteomes" id="UP000070456">
    <property type="component" value="Unassembled WGS sequence"/>
</dbReference>
<comment type="PTM">
    <text evidence="6">Under oxidizing conditions two disulfide bonds are formed involving the reactive cysteines. Under reducing conditions zinc is bound to the reactive cysteines and the protein is inactive.</text>
</comment>
<dbReference type="InterPro" id="IPR000397">
    <property type="entry name" value="Heat_shock_Hsp33"/>
</dbReference>
<name>A0A140L234_9FIRM</name>
<dbReference type="Pfam" id="PF01430">
    <property type="entry name" value="HSP33"/>
    <property type="match status" value="1"/>
</dbReference>
<dbReference type="GO" id="GO:0051082">
    <property type="term" value="F:unfolded protein binding"/>
    <property type="evidence" value="ECO:0007669"/>
    <property type="project" value="UniProtKB-UniRule"/>
</dbReference>
<dbReference type="CDD" id="cd00498">
    <property type="entry name" value="Hsp33"/>
    <property type="match status" value="1"/>
</dbReference>
<dbReference type="InterPro" id="IPR016153">
    <property type="entry name" value="Heat_shock_Hsp33_N"/>
</dbReference>
<feature type="disulfide bond" description="Redox-active" evidence="6">
    <location>
        <begin position="238"/>
        <end position="240"/>
    </location>
</feature>
<evidence type="ECO:0000256" key="3">
    <source>
        <dbReference type="ARBA" id="ARBA00023157"/>
    </source>
</evidence>
<dbReference type="InterPro" id="IPR016154">
    <property type="entry name" value="Heat_shock_Hsp33_C"/>
</dbReference>
<dbReference type="GO" id="GO:0044183">
    <property type="term" value="F:protein folding chaperone"/>
    <property type="evidence" value="ECO:0007669"/>
    <property type="project" value="TreeGrafter"/>
</dbReference>
<dbReference type="Gene3D" id="3.55.30.10">
    <property type="entry name" value="Hsp33 domain"/>
    <property type="match status" value="1"/>
</dbReference>
<accession>A0A140L234</accession>
<reference evidence="7 8" key="1">
    <citation type="submission" date="2015-12" db="EMBL/GenBank/DDBJ databases">
        <title>Draft genome sequence of the thermoanaerobe Thermotalea metallivorans, an isolate from the runoff channel of the Great Artesian Basin, Australia.</title>
        <authorList>
            <person name="Patel B.K."/>
        </authorList>
    </citation>
    <scope>NUCLEOTIDE SEQUENCE [LARGE SCALE GENOMIC DNA]</scope>
    <source>
        <strain evidence="7 8">B2-1</strain>
    </source>
</reference>
<evidence type="ECO:0000256" key="1">
    <source>
        <dbReference type="ARBA" id="ARBA00022490"/>
    </source>
</evidence>
<dbReference type="STRING" id="520762.AN619_22490"/>
<evidence type="ECO:0000313" key="7">
    <source>
        <dbReference type="EMBL" id="KXG74609.1"/>
    </source>
</evidence>
<keyword evidence="1 6" id="KW-0963">Cytoplasm</keyword>
<dbReference type="OrthoDB" id="9776534at2"/>
<sequence length="295" mass="32406">MKNYVIRAVAANQNIRAFAAITTELVERARQIHDTTPVATAALGRTLTAAAIMGVMQKGERDKISIQIKGNGPLKQILAVADSKGNVKGYVANPYVELPLRKDGKLDVGGAVGREGKIIVIKDLGLKEPYIGQLELVSGEIAEDIAAYFAYSEQQPSAVALGVLVDRDRTVKASGGFMIQILPGVSHEMIEKIEDKLNQIPPITQMVDSQKSGEEILEMVLEGFDVEILEKKEIALLCDCSVERLEQALISIGAKDLKEIIDEDGQAELTCHFCNTKYHFDRNHLIKLYEEAVKY</sequence>
<dbReference type="PIRSF" id="PIRSF005261">
    <property type="entry name" value="Heat_shock_Hsp33"/>
    <property type="match status" value="1"/>
</dbReference>
<organism evidence="7 8">
    <name type="scientific">Thermotalea metallivorans</name>
    <dbReference type="NCBI Taxonomy" id="520762"/>
    <lineage>
        <taxon>Bacteria</taxon>
        <taxon>Bacillati</taxon>
        <taxon>Bacillota</taxon>
        <taxon>Clostridia</taxon>
        <taxon>Peptostreptococcales</taxon>
        <taxon>Thermotaleaceae</taxon>
        <taxon>Thermotalea</taxon>
    </lineage>
</organism>
<dbReference type="RefSeq" id="WP_068557002.1">
    <property type="nucleotide sequence ID" value="NZ_LOEE01000049.1"/>
</dbReference>
<comment type="similarity">
    <text evidence="6">Belongs to the HSP33 family.</text>
</comment>
<keyword evidence="3 6" id="KW-1015">Disulfide bond</keyword>
<evidence type="ECO:0000256" key="6">
    <source>
        <dbReference type="HAMAP-Rule" id="MF_00117"/>
    </source>
</evidence>
<dbReference type="HAMAP" id="MF_00117">
    <property type="entry name" value="HslO"/>
    <property type="match status" value="1"/>
</dbReference>
<keyword evidence="4 6" id="KW-0143">Chaperone</keyword>
<feature type="disulfide bond" description="Redox-active" evidence="6">
    <location>
        <begin position="271"/>
        <end position="274"/>
    </location>
</feature>
<evidence type="ECO:0000256" key="4">
    <source>
        <dbReference type="ARBA" id="ARBA00023186"/>
    </source>
</evidence>
<comment type="subcellular location">
    <subcellularLocation>
        <location evidence="6">Cytoplasm</location>
    </subcellularLocation>
</comment>
<dbReference type="AlphaFoldDB" id="A0A140L234"/>
<comment type="function">
    <text evidence="6">Redox regulated molecular chaperone. Protects both thermally unfolding and oxidatively damaged proteins from irreversible aggregation. Plays an important role in the bacterial defense system toward oxidative stress.</text>
</comment>
<dbReference type="PANTHER" id="PTHR30111:SF1">
    <property type="entry name" value="33 KDA CHAPERONIN"/>
    <property type="match status" value="1"/>
</dbReference>
<dbReference type="EMBL" id="LOEE01000049">
    <property type="protein sequence ID" value="KXG74609.1"/>
    <property type="molecule type" value="Genomic_DNA"/>
</dbReference>
<proteinExistence type="inferred from homology"/>
<evidence type="ECO:0000313" key="8">
    <source>
        <dbReference type="Proteomes" id="UP000070456"/>
    </source>
</evidence>
<dbReference type="GO" id="GO:0005737">
    <property type="term" value="C:cytoplasm"/>
    <property type="evidence" value="ECO:0007669"/>
    <property type="project" value="UniProtKB-SubCell"/>
</dbReference>
<protein>
    <recommendedName>
        <fullName evidence="6">33 kDa chaperonin</fullName>
    </recommendedName>
    <alternativeName>
        <fullName evidence="6">Heat shock protein 33 homolog</fullName>
        <shortName evidence="6">HSP33</shortName>
    </alternativeName>
</protein>
<dbReference type="Gene3D" id="3.90.1280.10">
    <property type="entry name" value="HSP33 redox switch-like"/>
    <property type="match status" value="1"/>
</dbReference>
<dbReference type="PATRIC" id="fig|520762.4.peg.2483"/>
<dbReference type="SUPFAM" id="SSF64397">
    <property type="entry name" value="Hsp33 domain"/>
    <property type="match status" value="1"/>
</dbReference>
<keyword evidence="5 6" id="KW-0676">Redox-active center</keyword>
<keyword evidence="2 6" id="KW-0862">Zinc</keyword>
<keyword evidence="8" id="KW-1185">Reference proteome</keyword>
<comment type="caution">
    <text evidence="7">The sequence shown here is derived from an EMBL/GenBank/DDBJ whole genome shotgun (WGS) entry which is preliminary data.</text>
</comment>
<evidence type="ECO:0000256" key="2">
    <source>
        <dbReference type="ARBA" id="ARBA00022833"/>
    </source>
</evidence>
<dbReference type="NCBIfam" id="NF001033">
    <property type="entry name" value="PRK00114.1"/>
    <property type="match status" value="1"/>
</dbReference>
<gene>
    <name evidence="6 7" type="primary">hslO</name>
    <name evidence="7" type="ORF">AN619_22490</name>
</gene>
<evidence type="ECO:0000256" key="5">
    <source>
        <dbReference type="ARBA" id="ARBA00023284"/>
    </source>
</evidence>
<dbReference type="GO" id="GO:0042026">
    <property type="term" value="P:protein refolding"/>
    <property type="evidence" value="ECO:0007669"/>
    <property type="project" value="TreeGrafter"/>
</dbReference>